<dbReference type="Pfam" id="PF13086">
    <property type="entry name" value="AAA_11"/>
    <property type="match status" value="1"/>
</dbReference>
<evidence type="ECO:0000256" key="1">
    <source>
        <dbReference type="SAM" id="Coils"/>
    </source>
</evidence>
<name>A0A6J8ETU8_MYTCO</name>
<dbReference type="AlphaFoldDB" id="A0A6J8ETU8"/>
<protein>
    <submittedName>
        <fullName evidence="4">NFX1-type zinc finger-containing protein 1</fullName>
    </submittedName>
</protein>
<dbReference type="GO" id="GO:0004386">
    <property type="term" value="F:helicase activity"/>
    <property type="evidence" value="ECO:0007669"/>
    <property type="project" value="InterPro"/>
</dbReference>
<evidence type="ECO:0000259" key="2">
    <source>
        <dbReference type="Pfam" id="PF13086"/>
    </source>
</evidence>
<keyword evidence="5" id="KW-1185">Reference proteome</keyword>
<dbReference type="InterPro" id="IPR041677">
    <property type="entry name" value="DNA2/NAM7_AAA_11"/>
</dbReference>
<evidence type="ECO:0000313" key="5">
    <source>
        <dbReference type="Proteomes" id="UP000507470"/>
    </source>
</evidence>
<dbReference type="EMBL" id="CACVKT020009935">
    <property type="protein sequence ID" value="CAC5423957.1"/>
    <property type="molecule type" value="Genomic_DNA"/>
</dbReference>
<dbReference type="InterPro" id="IPR041679">
    <property type="entry name" value="DNA2/NAM7-like_C"/>
</dbReference>
<organism evidence="4 5">
    <name type="scientific">Mytilus coruscus</name>
    <name type="common">Sea mussel</name>
    <dbReference type="NCBI Taxonomy" id="42192"/>
    <lineage>
        <taxon>Eukaryota</taxon>
        <taxon>Metazoa</taxon>
        <taxon>Spiralia</taxon>
        <taxon>Lophotrochozoa</taxon>
        <taxon>Mollusca</taxon>
        <taxon>Bivalvia</taxon>
        <taxon>Autobranchia</taxon>
        <taxon>Pteriomorphia</taxon>
        <taxon>Mytilida</taxon>
        <taxon>Mytiloidea</taxon>
        <taxon>Mytilidae</taxon>
        <taxon>Mytilinae</taxon>
        <taxon>Mytilus</taxon>
    </lineage>
</organism>
<evidence type="ECO:0000313" key="4">
    <source>
        <dbReference type="EMBL" id="CAC5423957.1"/>
    </source>
</evidence>
<proteinExistence type="predicted"/>
<dbReference type="OrthoDB" id="6144670at2759"/>
<dbReference type="InterPro" id="IPR027417">
    <property type="entry name" value="P-loop_NTPase"/>
</dbReference>
<keyword evidence="1" id="KW-0175">Coiled coil</keyword>
<gene>
    <name evidence="4" type="ORF">MCOR_55916</name>
</gene>
<dbReference type="Gene3D" id="3.40.50.300">
    <property type="entry name" value="P-loop containing nucleotide triphosphate hydrolases"/>
    <property type="match status" value="2"/>
</dbReference>
<dbReference type="Proteomes" id="UP000507470">
    <property type="component" value="Unassembled WGS sequence"/>
</dbReference>
<dbReference type="InterPro" id="IPR045055">
    <property type="entry name" value="DNA2/NAM7-like"/>
</dbReference>
<dbReference type="SUPFAM" id="SSF52540">
    <property type="entry name" value="P-loop containing nucleoside triphosphate hydrolases"/>
    <property type="match status" value="1"/>
</dbReference>
<dbReference type="CDD" id="cd18808">
    <property type="entry name" value="SF1_C_Upf1"/>
    <property type="match status" value="1"/>
</dbReference>
<feature type="coiled-coil region" evidence="1">
    <location>
        <begin position="159"/>
        <end position="186"/>
    </location>
</feature>
<dbReference type="FunFam" id="3.40.50.300:FF:000742">
    <property type="entry name" value="NFX1-type zinc finger-containing protein 1"/>
    <property type="match status" value="1"/>
</dbReference>
<dbReference type="GO" id="GO:0031048">
    <property type="term" value="P:regulatory ncRNA-mediated heterochromatin formation"/>
    <property type="evidence" value="ECO:0007669"/>
    <property type="project" value="TreeGrafter"/>
</dbReference>
<evidence type="ECO:0000259" key="3">
    <source>
        <dbReference type="Pfam" id="PF13087"/>
    </source>
</evidence>
<feature type="domain" description="DNA2/NAM7 helicase-like C-terminal" evidence="3">
    <location>
        <begin position="269"/>
        <end position="450"/>
    </location>
</feature>
<feature type="domain" description="DNA2/NAM7 helicase helicase" evidence="2">
    <location>
        <begin position="74"/>
        <end position="255"/>
    </location>
</feature>
<reference evidence="4 5" key="1">
    <citation type="submission" date="2020-06" db="EMBL/GenBank/DDBJ databases">
        <authorList>
            <person name="Li R."/>
            <person name="Bekaert M."/>
        </authorList>
    </citation>
    <scope>NUCLEOTIDE SEQUENCE [LARGE SCALE GENOMIC DNA]</scope>
    <source>
        <strain evidence="5">wild</strain>
    </source>
</reference>
<dbReference type="InterPro" id="IPR047187">
    <property type="entry name" value="SF1_C_Upf1"/>
</dbReference>
<dbReference type="PANTHER" id="PTHR10887:SF341">
    <property type="entry name" value="NFX1-TYPE ZINC FINGER-CONTAINING PROTEIN 1"/>
    <property type="match status" value="1"/>
</dbReference>
<dbReference type="Pfam" id="PF13087">
    <property type="entry name" value="AAA_12"/>
    <property type="match status" value="1"/>
</dbReference>
<dbReference type="PANTHER" id="PTHR10887">
    <property type="entry name" value="DNA2/NAM7 HELICASE FAMILY"/>
    <property type="match status" value="1"/>
</dbReference>
<dbReference type="GO" id="GO:0031380">
    <property type="term" value="C:nuclear RNA-directed RNA polymerase complex"/>
    <property type="evidence" value="ECO:0007669"/>
    <property type="project" value="TreeGrafter"/>
</dbReference>
<sequence>MSERHVHNFQNDPSNDWLDWIHISPKSWFLEVQRKRSQKKRRRKAVQTKISANLQQPVINIVTEAEYEYNERSLDENVEFKFNENSIGINVNNQLSEILTDLQDRTCIQIIHEEAEIVSTELKSSITASYNLIERTGNLWNLSFENRWKLYRHWLRKYVEDLKERLKMKENEFNEIFEDYKKARLELGEEILRHASVIAMTTTGAAKYHQLLIQIGPQITIIEEAAEVPEAHIVTAINPACEHLILIGDYKQLEPKPAVRELATRFNLSISLFERMFNNGLEYDCLQRQHRMRPEISELVRHMYPKLYDNGNVLEYDNIKGIRQNLYFITHEYDEQYNGDGKSFSNEHEAEYVKELCTFLLKQGYKRSEITILAAYTGQMFLIRSKMPRVHFEGVNTSVLDNYQGEENEIILLSLVRSNDNGDIGFLRRENRICVALSRAKKGLYIIGNSRTLTKESKEWRTVVKKIKSNNKEDTNHACPRPDCGTSFGKALPLYCQNHPEQEGIRTEFSADFTRAPEGGCELFCGMKLECGHVCRLRCHPNDKDHVVYECRKICLNECEESHKCNKHCHFPKSCDCEVIMERTLLCHHKAKLKCHIAPSEHQCLVEVSRTLSCDHKVILKCHIDYDKYI</sequence>
<accession>A0A6J8ETU8</accession>